<dbReference type="EMBL" id="JBIMZQ010000057">
    <property type="protein sequence ID" value="KAL3658061.1"/>
    <property type="molecule type" value="Genomic_DNA"/>
</dbReference>
<dbReference type="GO" id="GO:0005576">
    <property type="term" value="C:extracellular region"/>
    <property type="evidence" value="ECO:0007669"/>
    <property type="project" value="UniProtKB-SubCell"/>
</dbReference>
<evidence type="ECO:0000313" key="6">
    <source>
        <dbReference type="Proteomes" id="UP001632037"/>
    </source>
</evidence>
<dbReference type="AlphaFoldDB" id="A0ABD3EXK8"/>
<keyword evidence="3" id="KW-0964">Secreted</keyword>
<evidence type="ECO:0000259" key="4">
    <source>
        <dbReference type="Pfam" id="PF20147"/>
    </source>
</evidence>
<organism evidence="5 6">
    <name type="scientific">Phytophthora oleae</name>
    <dbReference type="NCBI Taxonomy" id="2107226"/>
    <lineage>
        <taxon>Eukaryota</taxon>
        <taxon>Sar</taxon>
        <taxon>Stramenopiles</taxon>
        <taxon>Oomycota</taxon>
        <taxon>Peronosporomycetes</taxon>
        <taxon>Peronosporales</taxon>
        <taxon>Peronosporaceae</taxon>
        <taxon>Phytophthora</taxon>
    </lineage>
</organism>
<feature type="domain" description="Crinkler effector protein N-terminal" evidence="4">
    <location>
        <begin position="16"/>
        <end position="98"/>
    </location>
</feature>
<evidence type="ECO:0000313" key="5">
    <source>
        <dbReference type="EMBL" id="KAL3658061.1"/>
    </source>
</evidence>
<comment type="caution">
    <text evidence="5">The sequence shown here is derived from an EMBL/GenBank/DDBJ whole genome shotgun (WGS) entry which is preliminary data.</text>
</comment>
<evidence type="ECO:0000256" key="2">
    <source>
        <dbReference type="ARBA" id="ARBA00004613"/>
    </source>
</evidence>
<evidence type="ECO:0000256" key="1">
    <source>
        <dbReference type="ARBA" id="ARBA00004340"/>
    </source>
</evidence>
<accession>A0ABD3EXK8</accession>
<dbReference type="Pfam" id="PF20147">
    <property type="entry name" value="Crinkler"/>
    <property type="match status" value="1"/>
</dbReference>
<protein>
    <recommendedName>
        <fullName evidence="4">Crinkler effector protein N-terminal domain-containing protein</fullName>
    </recommendedName>
</protein>
<dbReference type="InterPro" id="IPR045379">
    <property type="entry name" value="Crinkler_N"/>
</dbReference>
<dbReference type="Proteomes" id="UP001632037">
    <property type="component" value="Unassembled WGS sequence"/>
</dbReference>
<evidence type="ECO:0000256" key="3">
    <source>
        <dbReference type="ARBA" id="ARBA00022525"/>
    </source>
</evidence>
<proteinExistence type="predicted"/>
<name>A0ABD3EXK8_9STRA</name>
<dbReference type="GO" id="GO:0043657">
    <property type="term" value="C:host cell"/>
    <property type="evidence" value="ECO:0007669"/>
    <property type="project" value="UniProtKB-SubCell"/>
</dbReference>
<keyword evidence="6" id="KW-1185">Reference proteome</keyword>
<comment type="subcellular location">
    <subcellularLocation>
        <location evidence="1">Host cell</location>
    </subcellularLocation>
    <subcellularLocation>
        <location evidence="2">Secreted</location>
    </subcellularLocation>
</comment>
<sequence>MGKVNLRCGVCGGSQKAIFDGQRYRERFTFPPSALTLYLAGKKEGEEIKWLKDDDNLDALLQGDANKENMKMRSSWLLEAYFGENFQPGRKDTHVLVELPAAAASVEPMMRVFWLVTGSVENALDTRGVRSRLYRMAEAELGYYDPANVLPDNKVQAFWYTNNDLQIHVLFKEEEHALHFHIRLHTDFITIPITSRVSRAPCPRNEQCIYSREYDAPESESPRETMSSVSPVFKYQRIEIGTVFGPHGKAESAHLMSGSQCRQVKSCAQYDDDDNNRLALSHEMRGAYDSLGFDFPVVNMEVVFVSKLPVLDNRYQVRRHHFWMWAETEISCRVGRSACFGTQQTLFFLLGRLKEDSARTSDPLVMKTFVHVEDPVIFCKNMAWKHKNVEQLRQDYFSMNSAVM</sequence>
<gene>
    <name evidence="5" type="ORF">V7S43_016905</name>
</gene>
<reference evidence="5 6" key="1">
    <citation type="submission" date="2024-09" db="EMBL/GenBank/DDBJ databases">
        <title>Genome sequencing and assembly of Phytophthora oleae, isolate VK10A, causative agent of rot of olive drupes.</title>
        <authorList>
            <person name="Conti Taguali S."/>
            <person name="Riolo M."/>
            <person name="La Spada F."/>
            <person name="Cacciola S.O."/>
            <person name="Dionisio G."/>
        </authorList>
    </citation>
    <scope>NUCLEOTIDE SEQUENCE [LARGE SCALE GENOMIC DNA]</scope>
    <source>
        <strain evidence="5 6">VK10A</strain>
    </source>
</reference>